<dbReference type="PANTHER" id="PTHR47356">
    <property type="entry name" value="FAD-DEPENDENT MONOOXYGENASE ASQG-RELATED"/>
    <property type="match status" value="1"/>
</dbReference>
<keyword evidence="3" id="KW-0274">FAD</keyword>
<dbReference type="RefSeq" id="XP_040664200.1">
    <property type="nucleotide sequence ID" value="XM_040816812.1"/>
</dbReference>
<name>A0A1L9PA77_ASPVE</name>
<dbReference type="AlphaFoldDB" id="A0A1L9PA77"/>
<dbReference type="EMBL" id="KV878126">
    <property type="protein sequence ID" value="OJI98437.1"/>
    <property type="molecule type" value="Genomic_DNA"/>
</dbReference>
<evidence type="ECO:0000256" key="3">
    <source>
        <dbReference type="ARBA" id="ARBA00022827"/>
    </source>
</evidence>
<sequence>MEGSKFRVIIVGGSVTGLVLAHCLNRAGIDHLILEKGSEVAPDIGASIGIMPNGARILEQLGFYEKIERCIEPMSTSHITFPDGLALESRYPQDIHERFGYSVAFLARTEFLRIAYESYPEKTKVITGKRVTEVKHCQGGICAVTDDGSVYQGSLVVGADGVHSRIRSEMWRMANKDALESISDKEKKSMTVEYACVFGISSGIKCLGDGEQVNAFLDGAAVLMIQGKGDRTFWFLFKKLDQKYVYPDAPRFSMDDAEKLCSEMKDVRLYQELCVGDLWRNREIAAMTAVEEGLFKTWFYDRMVLLGDSIHKMAPNFGQGANCAIEDAAALASLLQTLLRGNPTQQPSLVQIRNTLQAYQDKRYPRVRGIYDDSWTVCRIHSRDGLLNKLVGRYYTQWNTSLPANIASKVFAGGETLSFLPVPVRSGRGWQSRSRSGKYGVWSYTVLFVFIAILAQGFISFSDELLFLK</sequence>
<evidence type="ECO:0000256" key="4">
    <source>
        <dbReference type="ARBA" id="ARBA00023002"/>
    </source>
</evidence>
<evidence type="ECO:0000313" key="9">
    <source>
        <dbReference type="Proteomes" id="UP000184073"/>
    </source>
</evidence>
<evidence type="ECO:0000259" key="7">
    <source>
        <dbReference type="Pfam" id="PF01494"/>
    </source>
</evidence>
<keyword evidence="6" id="KW-0732">Signal</keyword>
<feature type="domain" description="FAD-binding" evidence="7">
    <location>
        <begin position="6"/>
        <end position="169"/>
    </location>
</feature>
<evidence type="ECO:0000256" key="5">
    <source>
        <dbReference type="SAM" id="Phobius"/>
    </source>
</evidence>
<evidence type="ECO:0000256" key="2">
    <source>
        <dbReference type="ARBA" id="ARBA00022630"/>
    </source>
</evidence>
<dbReference type="Gene3D" id="3.50.50.60">
    <property type="entry name" value="FAD/NAD(P)-binding domain"/>
    <property type="match status" value="1"/>
</dbReference>
<dbReference type="GO" id="GO:0004497">
    <property type="term" value="F:monooxygenase activity"/>
    <property type="evidence" value="ECO:0007669"/>
    <property type="project" value="InterPro"/>
</dbReference>
<reference evidence="9" key="1">
    <citation type="journal article" date="2017" name="Genome Biol.">
        <title>Comparative genomics reveals high biological diversity and specific adaptations in the industrially and medically important fungal genus Aspergillus.</title>
        <authorList>
            <person name="de Vries R.P."/>
            <person name="Riley R."/>
            <person name="Wiebenga A."/>
            <person name="Aguilar-Osorio G."/>
            <person name="Amillis S."/>
            <person name="Uchima C.A."/>
            <person name="Anderluh G."/>
            <person name="Asadollahi M."/>
            <person name="Askin M."/>
            <person name="Barry K."/>
            <person name="Battaglia E."/>
            <person name="Bayram O."/>
            <person name="Benocci T."/>
            <person name="Braus-Stromeyer S.A."/>
            <person name="Caldana C."/>
            <person name="Canovas D."/>
            <person name="Cerqueira G.C."/>
            <person name="Chen F."/>
            <person name="Chen W."/>
            <person name="Choi C."/>
            <person name="Clum A."/>
            <person name="Dos Santos R.A."/>
            <person name="Damasio A.R."/>
            <person name="Diallinas G."/>
            <person name="Emri T."/>
            <person name="Fekete E."/>
            <person name="Flipphi M."/>
            <person name="Freyberg S."/>
            <person name="Gallo A."/>
            <person name="Gournas C."/>
            <person name="Habgood R."/>
            <person name="Hainaut M."/>
            <person name="Harispe M.L."/>
            <person name="Henrissat B."/>
            <person name="Hilden K.S."/>
            <person name="Hope R."/>
            <person name="Hossain A."/>
            <person name="Karabika E."/>
            <person name="Karaffa L."/>
            <person name="Karanyi Z."/>
            <person name="Krasevec N."/>
            <person name="Kuo A."/>
            <person name="Kusch H."/>
            <person name="LaButti K."/>
            <person name="Lagendijk E.L."/>
            <person name="Lapidus A."/>
            <person name="Levasseur A."/>
            <person name="Lindquist E."/>
            <person name="Lipzen A."/>
            <person name="Logrieco A.F."/>
            <person name="MacCabe A."/>
            <person name="Maekelae M.R."/>
            <person name="Malavazi I."/>
            <person name="Melin P."/>
            <person name="Meyer V."/>
            <person name="Mielnichuk N."/>
            <person name="Miskei M."/>
            <person name="Molnar A.P."/>
            <person name="Mule G."/>
            <person name="Ngan C.Y."/>
            <person name="Orejas M."/>
            <person name="Orosz E."/>
            <person name="Ouedraogo J.P."/>
            <person name="Overkamp K.M."/>
            <person name="Park H.-S."/>
            <person name="Perrone G."/>
            <person name="Piumi F."/>
            <person name="Punt P.J."/>
            <person name="Ram A.F."/>
            <person name="Ramon A."/>
            <person name="Rauscher S."/>
            <person name="Record E."/>
            <person name="Riano-Pachon D.M."/>
            <person name="Robert V."/>
            <person name="Roehrig J."/>
            <person name="Ruller R."/>
            <person name="Salamov A."/>
            <person name="Salih N.S."/>
            <person name="Samson R.A."/>
            <person name="Sandor E."/>
            <person name="Sanguinetti M."/>
            <person name="Schuetze T."/>
            <person name="Sepcic K."/>
            <person name="Shelest E."/>
            <person name="Sherlock G."/>
            <person name="Sophianopoulou V."/>
            <person name="Squina F.M."/>
            <person name="Sun H."/>
            <person name="Susca A."/>
            <person name="Todd R.B."/>
            <person name="Tsang A."/>
            <person name="Unkles S.E."/>
            <person name="van de Wiele N."/>
            <person name="van Rossen-Uffink D."/>
            <person name="Oliveira J.V."/>
            <person name="Vesth T.C."/>
            <person name="Visser J."/>
            <person name="Yu J.-H."/>
            <person name="Zhou M."/>
            <person name="Andersen M.R."/>
            <person name="Archer D.B."/>
            <person name="Baker S.E."/>
            <person name="Benoit I."/>
            <person name="Brakhage A.A."/>
            <person name="Braus G.H."/>
            <person name="Fischer R."/>
            <person name="Frisvad J.C."/>
            <person name="Goldman G.H."/>
            <person name="Houbraken J."/>
            <person name="Oakley B."/>
            <person name="Pocsi I."/>
            <person name="Scazzocchio C."/>
            <person name="Seiboth B."/>
            <person name="vanKuyk P.A."/>
            <person name="Wortman J."/>
            <person name="Dyer P.S."/>
            <person name="Grigoriev I.V."/>
        </authorList>
    </citation>
    <scope>NUCLEOTIDE SEQUENCE [LARGE SCALE GENOMIC DNA]</scope>
    <source>
        <strain evidence="9">CBS 583.65</strain>
    </source>
</reference>
<dbReference type="InterPro" id="IPR002938">
    <property type="entry name" value="FAD-bd"/>
</dbReference>
<keyword evidence="5" id="KW-0812">Transmembrane</keyword>
<feature type="signal peptide" evidence="6">
    <location>
        <begin position="1"/>
        <end position="21"/>
    </location>
</feature>
<keyword evidence="5" id="KW-1133">Transmembrane helix</keyword>
<dbReference type="GeneID" id="63732323"/>
<keyword evidence="4" id="KW-0560">Oxidoreductase</keyword>
<dbReference type="OrthoDB" id="10029326at2759"/>
<gene>
    <name evidence="8" type="ORF">ASPVEDRAFT_80085</name>
</gene>
<proteinExistence type="inferred from homology"/>
<dbReference type="Pfam" id="PF01494">
    <property type="entry name" value="FAD_binding_3"/>
    <property type="match status" value="2"/>
</dbReference>
<dbReference type="VEuPathDB" id="FungiDB:ASPVEDRAFT_80085"/>
<dbReference type="PRINTS" id="PR00420">
    <property type="entry name" value="RNGMNOXGNASE"/>
</dbReference>
<feature type="domain" description="FAD-binding" evidence="7">
    <location>
        <begin position="291"/>
        <end position="370"/>
    </location>
</feature>
<dbReference type="InterPro" id="IPR036188">
    <property type="entry name" value="FAD/NAD-bd_sf"/>
</dbReference>
<dbReference type="Proteomes" id="UP000184073">
    <property type="component" value="Unassembled WGS sequence"/>
</dbReference>
<dbReference type="STRING" id="1036611.A0A1L9PA77"/>
<evidence type="ECO:0000313" key="8">
    <source>
        <dbReference type="EMBL" id="OJI98437.1"/>
    </source>
</evidence>
<evidence type="ECO:0000256" key="6">
    <source>
        <dbReference type="SAM" id="SignalP"/>
    </source>
</evidence>
<keyword evidence="9" id="KW-1185">Reference proteome</keyword>
<dbReference type="GO" id="GO:0071949">
    <property type="term" value="F:FAD binding"/>
    <property type="evidence" value="ECO:0007669"/>
    <property type="project" value="InterPro"/>
</dbReference>
<keyword evidence="2" id="KW-0285">Flavoprotein</keyword>
<dbReference type="SUPFAM" id="SSF51905">
    <property type="entry name" value="FAD/NAD(P)-binding domain"/>
    <property type="match status" value="1"/>
</dbReference>
<comment type="similarity">
    <text evidence="1">Belongs to the paxM FAD-dependent monooxygenase family.</text>
</comment>
<dbReference type="PANTHER" id="PTHR47356:SF2">
    <property type="entry name" value="FAD-BINDING DOMAIN-CONTAINING PROTEIN-RELATED"/>
    <property type="match status" value="1"/>
</dbReference>
<accession>A0A1L9PA77</accession>
<feature type="transmembrane region" description="Helical" evidence="5">
    <location>
        <begin position="441"/>
        <end position="461"/>
    </location>
</feature>
<organism evidence="8 9">
    <name type="scientific">Aspergillus versicolor CBS 583.65</name>
    <dbReference type="NCBI Taxonomy" id="1036611"/>
    <lineage>
        <taxon>Eukaryota</taxon>
        <taxon>Fungi</taxon>
        <taxon>Dikarya</taxon>
        <taxon>Ascomycota</taxon>
        <taxon>Pezizomycotina</taxon>
        <taxon>Eurotiomycetes</taxon>
        <taxon>Eurotiomycetidae</taxon>
        <taxon>Eurotiales</taxon>
        <taxon>Aspergillaceae</taxon>
        <taxon>Aspergillus</taxon>
        <taxon>Aspergillus subgen. Nidulantes</taxon>
    </lineage>
</organism>
<feature type="chain" id="PRO_5012408718" description="FAD-binding domain-containing protein" evidence="6">
    <location>
        <begin position="22"/>
        <end position="469"/>
    </location>
</feature>
<evidence type="ECO:0000256" key="1">
    <source>
        <dbReference type="ARBA" id="ARBA00007992"/>
    </source>
</evidence>
<dbReference type="InterPro" id="IPR050562">
    <property type="entry name" value="FAD_mOase_fung"/>
</dbReference>
<protein>
    <recommendedName>
        <fullName evidence="7">FAD-binding domain-containing protein</fullName>
    </recommendedName>
</protein>
<keyword evidence="5" id="KW-0472">Membrane</keyword>